<protein>
    <submittedName>
        <fullName evidence="3">BON domain protein</fullName>
    </submittedName>
</protein>
<keyword evidence="1" id="KW-0472">Membrane</keyword>
<evidence type="ECO:0000256" key="1">
    <source>
        <dbReference type="SAM" id="Phobius"/>
    </source>
</evidence>
<organism evidence="3 4">
    <name type="scientific">Anaplasma phagocytophilum str. NCH-1</name>
    <dbReference type="NCBI Taxonomy" id="1359161"/>
    <lineage>
        <taxon>Bacteria</taxon>
        <taxon>Pseudomonadati</taxon>
        <taxon>Pseudomonadota</taxon>
        <taxon>Alphaproteobacteria</taxon>
        <taxon>Rickettsiales</taxon>
        <taxon>Anaplasmataceae</taxon>
        <taxon>Anaplasma</taxon>
        <taxon>phagocytophilum group</taxon>
    </lineage>
</organism>
<feature type="domain" description="BON" evidence="2">
    <location>
        <begin position="104"/>
        <end position="170"/>
    </location>
</feature>
<keyword evidence="1" id="KW-0812">Transmembrane</keyword>
<accession>A0A0F3NK61</accession>
<dbReference type="SMART" id="SM00749">
    <property type="entry name" value="BON"/>
    <property type="match status" value="2"/>
</dbReference>
<proteinExistence type="predicted"/>
<dbReference type="Pfam" id="PF04972">
    <property type="entry name" value="BON"/>
    <property type="match status" value="2"/>
</dbReference>
<reference evidence="3 4" key="1">
    <citation type="submission" date="2015-01" db="EMBL/GenBank/DDBJ databases">
        <title>Genome Sequencing of Rickettsiales.</title>
        <authorList>
            <person name="Daugherty S.C."/>
            <person name="Su Q."/>
            <person name="Abolude K."/>
            <person name="Beier-Sexton M."/>
            <person name="Carlyon J.A."/>
            <person name="Carter R."/>
            <person name="Day N.P."/>
            <person name="Dumler S.J."/>
            <person name="Dyachenko V."/>
            <person name="Godinez A."/>
            <person name="Kurtti T.J."/>
            <person name="Lichay M."/>
            <person name="Mullins K.E."/>
            <person name="Ott S."/>
            <person name="Pappas-Brown V."/>
            <person name="Paris D.H."/>
            <person name="Patel P."/>
            <person name="Richards A.L."/>
            <person name="Sadzewicz L."/>
            <person name="Sears K."/>
            <person name="Seidman D."/>
            <person name="Sengamalay N."/>
            <person name="Stenos J."/>
            <person name="Tallon L.J."/>
            <person name="Vincent G."/>
            <person name="Fraser C.M."/>
            <person name="Munderloh U."/>
            <person name="Dunning-Hotopp J.C."/>
        </authorList>
    </citation>
    <scope>NUCLEOTIDE SEQUENCE [LARGE SCALE GENOMIC DNA]</scope>
    <source>
        <strain evidence="3 4">NCH-1</strain>
    </source>
</reference>
<dbReference type="InterPro" id="IPR007055">
    <property type="entry name" value="BON_dom"/>
</dbReference>
<gene>
    <name evidence="3" type="ORF">EPHNCH_0406</name>
</gene>
<dbReference type="PROSITE" id="PS50914">
    <property type="entry name" value="BON"/>
    <property type="match status" value="2"/>
</dbReference>
<dbReference type="EMBL" id="LANT01000001">
    <property type="protein sequence ID" value="KJV68425.1"/>
    <property type="molecule type" value="Genomic_DNA"/>
</dbReference>
<dbReference type="PANTHER" id="PTHR34606:SF15">
    <property type="entry name" value="BON DOMAIN-CONTAINING PROTEIN"/>
    <property type="match status" value="1"/>
</dbReference>
<name>A0A0F3NK61_ANAPH</name>
<dbReference type="InterPro" id="IPR051686">
    <property type="entry name" value="Lipoprotein_DolP"/>
</dbReference>
<dbReference type="Gene3D" id="3.30.1340.30">
    <property type="match status" value="1"/>
</dbReference>
<evidence type="ECO:0000313" key="4">
    <source>
        <dbReference type="Proteomes" id="UP000033754"/>
    </source>
</evidence>
<feature type="domain" description="BON" evidence="2">
    <location>
        <begin position="180"/>
        <end position="248"/>
    </location>
</feature>
<evidence type="ECO:0000259" key="2">
    <source>
        <dbReference type="PROSITE" id="PS50914"/>
    </source>
</evidence>
<evidence type="ECO:0000313" key="3">
    <source>
        <dbReference type="EMBL" id="KJV68425.1"/>
    </source>
</evidence>
<comment type="caution">
    <text evidence="3">The sequence shown here is derived from an EMBL/GenBank/DDBJ whole genome shotgun (WGS) entry which is preliminary data.</text>
</comment>
<feature type="transmembrane region" description="Helical" evidence="1">
    <location>
        <begin position="60"/>
        <end position="87"/>
    </location>
</feature>
<dbReference type="PANTHER" id="PTHR34606">
    <property type="entry name" value="BON DOMAIN-CONTAINING PROTEIN"/>
    <property type="match status" value="1"/>
</dbReference>
<sequence length="253" mass="27444">MVPSHVVWSFDRKIPVRCGVFIGKHRAAKLCGQALFVYIRLCFVYKASVVHWLIHMGKRLGAVILAVLLIAGTQTGCSAVVAGLAVATGAVVAMQERSVGDVIDDASILMGINRELFKHGIFSAVTVKVSEGRVLLVGSVDALEKRLQAEKVAWQQRDVKEVANEIVVNLDATTLKSYAADSAISAQVRARMVARAGVKSMNYSVNTVGGVVYLMGIAQSQKELNAVVAIAKRVRGVKQVISYVRLKYSRLRH</sequence>
<keyword evidence="1" id="KW-1133">Transmembrane helix</keyword>
<dbReference type="Proteomes" id="UP000033754">
    <property type="component" value="Unassembled WGS sequence"/>
</dbReference>
<dbReference type="InterPro" id="IPR014004">
    <property type="entry name" value="Transpt-assoc_nodulatn_dom_bac"/>
</dbReference>
<dbReference type="PATRIC" id="fig|1359161.3.peg.422"/>
<dbReference type="AlphaFoldDB" id="A0A0F3NK61"/>
<feature type="transmembrane region" description="Helical" evidence="1">
    <location>
        <begin position="34"/>
        <end position="54"/>
    </location>
</feature>